<comment type="caution">
    <text evidence="2">The sequence shown here is derived from an EMBL/GenBank/DDBJ whole genome shotgun (WGS) entry which is preliminary data.</text>
</comment>
<gene>
    <name evidence="2" type="ORF">EKO04_007501</name>
</gene>
<evidence type="ECO:0000313" key="3">
    <source>
        <dbReference type="Proteomes" id="UP000651452"/>
    </source>
</evidence>
<name>A0A8H7J073_9PLEO</name>
<feature type="compositionally biased region" description="Basic and acidic residues" evidence="1">
    <location>
        <begin position="1"/>
        <end position="10"/>
    </location>
</feature>
<reference evidence="2" key="1">
    <citation type="submission" date="2018-12" db="EMBL/GenBank/DDBJ databases">
        <authorList>
            <person name="Syme R.A."/>
            <person name="Farfan-Caceres L."/>
            <person name="Lichtenzveig J."/>
        </authorList>
    </citation>
    <scope>NUCLEOTIDE SEQUENCE</scope>
    <source>
        <strain evidence="2">Al4</strain>
    </source>
</reference>
<proteinExistence type="predicted"/>
<organism evidence="2 3">
    <name type="scientific">Ascochyta lentis</name>
    <dbReference type="NCBI Taxonomy" id="205686"/>
    <lineage>
        <taxon>Eukaryota</taxon>
        <taxon>Fungi</taxon>
        <taxon>Dikarya</taxon>
        <taxon>Ascomycota</taxon>
        <taxon>Pezizomycotina</taxon>
        <taxon>Dothideomycetes</taxon>
        <taxon>Pleosporomycetidae</taxon>
        <taxon>Pleosporales</taxon>
        <taxon>Pleosporineae</taxon>
        <taxon>Didymellaceae</taxon>
        <taxon>Ascochyta</taxon>
    </lineage>
</organism>
<dbReference type="AlphaFoldDB" id="A0A8H7J073"/>
<feature type="compositionally biased region" description="Polar residues" evidence="1">
    <location>
        <begin position="32"/>
        <end position="46"/>
    </location>
</feature>
<keyword evidence="3" id="KW-1185">Reference proteome</keyword>
<accession>A0A8H7J073</accession>
<evidence type="ECO:0000313" key="2">
    <source>
        <dbReference type="EMBL" id="KAF9694756.1"/>
    </source>
</evidence>
<protein>
    <submittedName>
        <fullName evidence="2">Uncharacterized protein</fullName>
    </submittedName>
</protein>
<sequence length="187" mass="21023">MADSWTDRQEQWQTHGQSQTVNRRGCAKGEGTSVSCTTTHGPRWQSGTVVERRARPMDAINGNAMAAMPSYGRRNQWQCNATAKIDGRQANATSSRSPKALQEVEEEVEEEVEGRHGINLAAPRSRRRSQEDMGTRANEAPSAPPMRCRAAHGALRTHRRRTYRTAARPRHHCLRNGELICCFSRPF</sequence>
<dbReference type="EMBL" id="RZGK01000013">
    <property type="protein sequence ID" value="KAF9694756.1"/>
    <property type="molecule type" value="Genomic_DNA"/>
</dbReference>
<evidence type="ECO:0000256" key="1">
    <source>
        <dbReference type="SAM" id="MobiDB-lite"/>
    </source>
</evidence>
<dbReference type="Proteomes" id="UP000651452">
    <property type="component" value="Unassembled WGS sequence"/>
</dbReference>
<feature type="region of interest" description="Disordered" evidence="1">
    <location>
        <begin position="123"/>
        <end position="146"/>
    </location>
</feature>
<reference evidence="2" key="2">
    <citation type="submission" date="2020-09" db="EMBL/GenBank/DDBJ databases">
        <title>Reference genome assembly for Australian Ascochyta lentis isolate Al4.</title>
        <authorList>
            <person name="Lee R.C."/>
            <person name="Farfan-Caceres L.M."/>
            <person name="Debler J.W."/>
            <person name="Williams A.H."/>
            <person name="Henares B.M."/>
        </authorList>
    </citation>
    <scope>NUCLEOTIDE SEQUENCE</scope>
    <source>
        <strain evidence="2">Al4</strain>
    </source>
</reference>
<feature type="compositionally biased region" description="Polar residues" evidence="1">
    <location>
        <begin position="11"/>
        <end position="22"/>
    </location>
</feature>
<feature type="region of interest" description="Disordered" evidence="1">
    <location>
        <begin position="1"/>
        <end position="46"/>
    </location>
</feature>